<feature type="transmembrane region" description="Helical" evidence="1">
    <location>
        <begin position="435"/>
        <end position="454"/>
    </location>
</feature>
<dbReference type="STRING" id="1229783.C273_02063"/>
<feature type="transmembrane region" description="Helical" evidence="1">
    <location>
        <begin position="390"/>
        <end position="415"/>
    </location>
</feature>
<comment type="caution">
    <text evidence="2">The sequence shown here is derived from an EMBL/GenBank/DDBJ whole genome shotgun (WGS) entry which is preliminary data.</text>
</comment>
<evidence type="ECO:0000313" key="2">
    <source>
        <dbReference type="EMBL" id="EKU50015.1"/>
    </source>
</evidence>
<feature type="transmembrane region" description="Helical" evidence="1">
    <location>
        <begin position="21"/>
        <end position="42"/>
    </location>
</feature>
<evidence type="ECO:0000313" key="3">
    <source>
        <dbReference type="Proteomes" id="UP000009885"/>
    </source>
</evidence>
<feature type="transmembrane region" description="Helical" evidence="1">
    <location>
        <begin position="461"/>
        <end position="485"/>
    </location>
</feature>
<dbReference type="AlphaFoldDB" id="K9B8E5"/>
<sequence>MKRLCHAWFKMFLMYLRKKRLYMLIVSLSFALMSALMAKSLYEVYPDQSKRDALKETMTNPSITAMIGPASSGKYTIGNLFVHEMLMTTLIIIAILNVLMVVKDLKKDEENGFAELIHSRNVGRLAIVLGYSLYIVVYNLLLGALTTLAIQLMNVEGLDFEWNLFYGLSLALCGMFFAFLTACLSQVFKNSEQVIRWAIGLVIVFYLFRAITDIQNDDLSLWSPIGLLYQIFPYGENDLTPVLIISVLTLVLFGLTVLGRQTRDVGAAIFGEPKGRERAPRWLAHFPGLIVKQFGLTMIIWLVAMFVLGASYGSIFGDLKDFADDNPMIKQILGGGSTQEIIKNFIPFIAIVLTLISAIYPIILIQSLYRQEHKGQLTLVYITGKQRLRLFITTLLTSLILNALLIVMYALGIWLAQSFILDDSLDFDLFLKAGLNYYPITALFISVAACLLGLKPSLIKFIWAIHIFTFVASYLGELISVADWMEPFILTSYMSNYPVKDTFNVTESLVMIGIALALIVIGALVYKRRDLKA</sequence>
<gene>
    <name evidence="2" type="ORF">C273_02063</name>
</gene>
<keyword evidence="1" id="KW-0812">Transmembrane</keyword>
<keyword evidence="3" id="KW-1185">Reference proteome</keyword>
<keyword evidence="1" id="KW-0472">Membrane</keyword>
<evidence type="ECO:0000256" key="1">
    <source>
        <dbReference type="SAM" id="Phobius"/>
    </source>
</evidence>
<accession>K9B8E5</accession>
<keyword evidence="1" id="KW-1133">Transmembrane helix</keyword>
<dbReference type="PATRIC" id="fig|1229783.3.peg.417"/>
<feature type="transmembrane region" description="Helical" evidence="1">
    <location>
        <begin position="345"/>
        <end position="369"/>
    </location>
</feature>
<dbReference type="OrthoDB" id="2014935at2"/>
<protein>
    <submittedName>
        <fullName evidence="2">Putative exporter of polyketide antibiotics-like protein</fullName>
    </submittedName>
</protein>
<dbReference type="Proteomes" id="UP000009885">
    <property type="component" value="Unassembled WGS sequence"/>
</dbReference>
<dbReference type="EMBL" id="AMSQ01000003">
    <property type="protein sequence ID" value="EKU50015.1"/>
    <property type="molecule type" value="Genomic_DNA"/>
</dbReference>
<feature type="transmembrane region" description="Helical" evidence="1">
    <location>
        <begin position="505"/>
        <end position="526"/>
    </location>
</feature>
<feature type="transmembrane region" description="Helical" evidence="1">
    <location>
        <begin position="294"/>
        <end position="315"/>
    </location>
</feature>
<name>K9B8E5_9STAP</name>
<feature type="transmembrane region" description="Helical" evidence="1">
    <location>
        <begin position="80"/>
        <end position="102"/>
    </location>
</feature>
<reference evidence="2 3" key="1">
    <citation type="journal article" date="2013" name="Genome Announc.">
        <title>Genome Sequence of Staphylococcus massiliensis Strain S46, Isolated from the Surface of Healthy Human Skin.</title>
        <authorList>
            <person name="Srivastav R."/>
            <person name="Singh A."/>
            <person name="Jangir P.K."/>
            <person name="Kumari C."/>
            <person name="Muduli S."/>
            <person name="Sharma R."/>
        </authorList>
    </citation>
    <scope>NUCLEOTIDE SEQUENCE [LARGE SCALE GENOMIC DNA]</scope>
    <source>
        <strain evidence="2 3">S46</strain>
    </source>
</reference>
<feature type="transmembrane region" description="Helical" evidence="1">
    <location>
        <begin position="194"/>
        <end position="212"/>
    </location>
</feature>
<feature type="transmembrane region" description="Helical" evidence="1">
    <location>
        <begin position="122"/>
        <end position="152"/>
    </location>
</feature>
<feature type="transmembrane region" description="Helical" evidence="1">
    <location>
        <begin position="239"/>
        <end position="258"/>
    </location>
</feature>
<feature type="transmembrane region" description="Helical" evidence="1">
    <location>
        <begin position="164"/>
        <end position="182"/>
    </location>
</feature>
<dbReference type="RefSeq" id="WP_009382194.1">
    <property type="nucleotide sequence ID" value="NZ_AMSQ01000003.1"/>
</dbReference>
<dbReference type="eggNOG" id="COG3559">
    <property type="taxonomic scope" value="Bacteria"/>
</dbReference>
<organism evidence="2 3">
    <name type="scientific">Staphylococcus massiliensis S46</name>
    <dbReference type="NCBI Taxonomy" id="1229783"/>
    <lineage>
        <taxon>Bacteria</taxon>
        <taxon>Bacillati</taxon>
        <taxon>Bacillota</taxon>
        <taxon>Bacilli</taxon>
        <taxon>Bacillales</taxon>
        <taxon>Staphylococcaceae</taxon>
        <taxon>Staphylococcus</taxon>
    </lineage>
</organism>
<proteinExistence type="predicted"/>